<evidence type="ECO:0000313" key="2">
    <source>
        <dbReference type="EMBL" id="QDU96530.1"/>
    </source>
</evidence>
<sequence length="278" mass="31572">MIATITRAGRARDDSSGLLDYVSPTRLNTWLSCPLKFKLRYVEGIKEPTSSSLFLGKRVHDGLEFFYRHRQDGDHLSATDVAQHISESWDEAVAAEDMQFPSFDDEAVLKRQTIGLVEAYLDTRDANEGIPVAVERPLECPLVDPETGEDLGMALFGFVDLVLESQAGLTIVDFKTAARSSAPLEISHEVQLSCYAYAFRHVFGATEQELQIRSLIKTKTPKVETHRYPARGDAHFRRLFAVIRAYLDDLQSNRFVYRPGWTCSMCDYRETHCRQWQG</sequence>
<dbReference type="RefSeq" id="WP_197442438.1">
    <property type="nucleotide sequence ID" value="NZ_CP036433.1"/>
</dbReference>
<dbReference type="Proteomes" id="UP000317648">
    <property type="component" value="Chromosome"/>
</dbReference>
<keyword evidence="3" id="KW-1185">Reference proteome</keyword>
<name>A0A518DXH7_9BACT</name>
<evidence type="ECO:0000313" key="3">
    <source>
        <dbReference type="Proteomes" id="UP000317648"/>
    </source>
</evidence>
<gene>
    <name evidence="2" type="ORF">Pla8534_43510</name>
</gene>
<dbReference type="InterPro" id="IPR011604">
    <property type="entry name" value="PDDEXK-like_dom_sf"/>
</dbReference>
<organism evidence="2 3">
    <name type="scientific">Lignipirellula cremea</name>
    <dbReference type="NCBI Taxonomy" id="2528010"/>
    <lineage>
        <taxon>Bacteria</taxon>
        <taxon>Pseudomonadati</taxon>
        <taxon>Planctomycetota</taxon>
        <taxon>Planctomycetia</taxon>
        <taxon>Pirellulales</taxon>
        <taxon>Pirellulaceae</taxon>
        <taxon>Lignipirellula</taxon>
    </lineage>
</organism>
<dbReference type="Gene3D" id="3.90.320.10">
    <property type="match status" value="1"/>
</dbReference>
<accession>A0A518DXH7</accession>
<proteinExistence type="predicted"/>
<dbReference type="EMBL" id="CP036433">
    <property type="protein sequence ID" value="QDU96530.1"/>
    <property type="molecule type" value="Genomic_DNA"/>
</dbReference>
<dbReference type="KEGG" id="lcre:Pla8534_43510"/>
<feature type="domain" description="PD-(D/E)XK endonuclease-like" evidence="1">
    <location>
        <begin position="22"/>
        <end position="270"/>
    </location>
</feature>
<dbReference type="SUPFAM" id="SSF52980">
    <property type="entry name" value="Restriction endonuclease-like"/>
    <property type="match status" value="1"/>
</dbReference>
<dbReference type="InterPro" id="IPR038726">
    <property type="entry name" value="PDDEXK_AddAB-type"/>
</dbReference>
<evidence type="ECO:0000259" key="1">
    <source>
        <dbReference type="Pfam" id="PF12705"/>
    </source>
</evidence>
<protein>
    <submittedName>
        <fullName evidence="2">PD-(D/E)XK nuclease superfamily protein</fullName>
    </submittedName>
</protein>
<dbReference type="Pfam" id="PF12705">
    <property type="entry name" value="PDDEXK_1"/>
    <property type="match status" value="1"/>
</dbReference>
<dbReference type="AlphaFoldDB" id="A0A518DXH7"/>
<reference evidence="2 3" key="1">
    <citation type="submission" date="2019-02" db="EMBL/GenBank/DDBJ databases">
        <title>Deep-cultivation of Planctomycetes and their phenomic and genomic characterization uncovers novel biology.</title>
        <authorList>
            <person name="Wiegand S."/>
            <person name="Jogler M."/>
            <person name="Boedeker C."/>
            <person name="Pinto D."/>
            <person name="Vollmers J."/>
            <person name="Rivas-Marin E."/>
            <person name="Kohn T."/>
            <person name="Peeters S.H."/>
            <person name="Heuer A."/>
            <person name="Rast P."/>
            <person name="Oberbeckmann S."/>
            <person name="Bunk B."/>
            <person name="Jeske O."/>
            <person name="Meyerdierks A."/>
            <person name="Storesund J.E."/>
            <person name="Kallscheuer N."/>
            <person name="Luecker S."/>
            <person name="Lage O.M."/>
            <person name="Pohl T."/>
            <person name="Merkel B.J."/>
            <person name="Hornburger P."/>
            <person name="Mueller R.-W."/>
            <person name="Bruemmer F."/>
            <person name="Labrenz M."/>
            <person name="Spormann A.M."/>
            <person name="Op den Camp H."/>
            <person name="Overmann J."/>
            <person name="Amann R."/>
            <person name="Jetten M.S.M."/>
            <person name="Mascher T."/>
            <person name="Medema M.H."/>
            <person name="Devos D.P."/>
            <person name="Kaster A.-K."/>
            <person name="Ovreas L."/>
            <person name="Rohde M."/>
            <person name="Galperin M.Y."/>
            <person name="Jogler C."/>
        </authorList>
    </citation>
    <scope>NUCLEOTIDE SEQUENCE [LARGE SCALE GENOMIC DNA]</scope>
    <source>
        <strain evidence="2 3">Pla85_3_4</strain>
    </source>
</reference>
<dbReference type="InterPro" id="IPR011335">
    <property type="entry name" value="Restrct_endonuc-II-like"/>
</dbReference>